<reference evidence="2" key="1">
    <citation type="submission" date="2022-07" db="EMBL/GenBank/DDBJ databases">
        <title>Genome Sequence of Agrocybe chaxingu.</title>
        <authorList>
            <person name="Buettner E."/>
        </authorList>
    </citation>
    <scope>NUCLEOTIDE SEQUENCE</scope>
    <source>
        <strain evidence="2">MP-N11</strain>
    </source>
</reference>
<sequence>MGTDGESTLALIASRKDIVRTALVLEVALCDDAQLARLCTTAIRRAKVLTGLCTSKNAPRLRDGHRPIRAPYLVTPFGVLEGFSGGGKNADVKAYGYESPFFDRTSLNKDPNSRESQVYTQLAHAIVRFIGLNSPQELAEYGIDSAAALVDVVSRFTTNTFTISTPTLTPLGACVSPLVALINHSCDPNAVVVFPRVASKDQEPLMHILTAYVDTTLPRDGRQKMLRETYHFTCRCQLCAPPPDSPLDLREAMFCPKKCGGMCPIPTEENSLTRCTKCKSPVKDTDAVLDAIRVGQEALDKAETLQFSNPQKSIQLTTKLIPILTSAGLVPAAHPLLALCRLNTSLLITHLPSTDPSTEEIRSPEIQEASPGVSQAVTPKEVQEALDDAIRAATRSSTGLSHLLVEGHPVRGIAFAELGKLLSVDEPAPEPRPQSQPLGMHIKPPVYPPSGPQRLQLAYETLVRARNELMIGFGGGKNEGGEVGRKVRQQAVDLEKELDVWKTGVRNAIQDQPRPIARK</sequence>
<comment type="caution">
    <text evidence="2">The sequence shown here is derived from an EMBL/GenBank/DDBJ whole genome shotgun (WGS) entry which is preliminary data.</text>
</comment>
<dbReference type="InterPro" id="IPR050869">
    <property type="entry name" value="H3K4_H4K5_MeTrfase"/>
</dbReference>
<dbReference type="InterPro" id="IPR046341">
    <property type="entry name" value="SET_dom_sf"/>
</dbReference>
<dbReference type="EMBL" id="JANKHO010000232">
    <property type="protein sequence ID" value="KAJ3512854.1"/>
    <property type="molecule type" value="Genomic_DNA"/>
</dbReference>
<protein>
    <recommendedName>
        <fullName evidence="4">SET domain-containing protein</fullName>
    </recommendedName>
</protein>
<dbReference type="PANTHER" id="PTHR12197">
    <property type="entry name" value="HISTONE-LYSINE N-METHYLTRANSFERASE SMYD"/>
    <property type="match status" value="1"/>
</dbReference>
<evidence type="ECO:0000313" key="3">
    <source>
        <dbReference type="Proteomes" id="UP001148786"/>
    </source>
</evidence>
<evidence type="ECO:0000256" key="1">
    <source>
        <dbReference type="SAM" id="MobiDB-lite"/>
    </source>
</evidence>
<dbReference type="SUPFAM" id="SSF82199">
    <property type="entry name" value="SET domain"/>
    <property type="match status" value="1"/>
</dbReference>
<gene>
    <name evidence="2" type="ORF">NLJ89_g3280</name>
</gene>
<dbReference type="PANTHER" id="PTHR12197:SF251">
    <property type="entry name" value="EG:BACR7C10.4 PROTEIN"/>
    <property type="match status" value="1"/>
</dbReference>
<name>A0A9W8MX05_9AGAR</name>
<dbReference type="AlphaFoldDB" id="A0A9W8MX05"/>
<dbReference type="Gene3D" id="1.25.40.10">
    <property type="entry name" value="Tetratricopeptide repeat domain"/>
    <property type="match status" value="1"/>
</dbReference>
<dbReference type="Gene3D" id="2.170.270.10">
    <property type="entry name" value="SET domain"/>
    <property type="match status" value="1"/>
</dbReference>
<proteinExistence type="predicted"/>
<evidence type="ECO:0000313" key="2">
    <source>
        <dbReference type="EMBL" id="KAJ3512854.1"/>
    </source>
</evidence>
<dbReference type="Proteomes" id="UP001148786">
    <property type="component" value="Unassembled WGS sequence"/>
</dbReference>
<evidence type="ECO:0008006" key="4">
    <source>
        <dbReference type="Google" id="ProtNLM"/>
    </source>
</evidence>
<accession>A0A9W8MX05</accession>
<keyword evidence="3" id="KW-1185">Reference proteome</keyword>
<dbReference type="InterPro" id="IPR011990">
    <property type="entry name" value="TPR-like_helical_dom_sf"/>
</dbReference>
<organism evidence="2 3">
    <name type="scientific">Agrocybe chaxingu</name>
    <dbReference type="NCBI Taxonomy" id="84603"/>
    <lineage>
        <taxon>Eukaryota</taxon>
        <taxon>Fungi</taxon>
        <taxon>Dikarya</taxon>
        <taxon>Basidiomycota</taxon>
        <taxon>Agaricomycotina</taxon>
        <taxon>Agaricomycetes</taxon>
        <taxon>Agaricomycetidae</taxon>
        <taxon>Agaricales</taxon>
        <taxon>Agaricineae</taxon>
        <taxon>Strophariaceae</taxon>
        <taxon>Agrocybe</taxon>
    </lineage>
</organism>
<feature type="region of interest" description="Disordered" evidence="1">
    <location>
        <begin position="354"/>
        <end position="377"/>
    </location>
</feature>
<dbReference type="GO" id="GO:0005634">
    <property type="term" value="C:nucleus"/>
    <property type="evidence" value="ECO:0007669"/>
    <property type="project" value="TreeGrafter"/>
</dbReference>
<dbReference type="OrthoDB" id="265717at2759"/>